<reference evidence="3 4" key="1">
    <citation type="submission" date="2018-08" db="EMBL/GenBank/DDBJ databases">
        <title>Genome and evolution of the arbuscular mycorrhizal fungus Diversispora epigaea (formerly Glomus versiforme) and its bacterial endosymbionts.</title>
        <authorList>
            <person name="Sun X."/>
            <person name="Fei Z."/>
            <person name="Harrison M."/>
        </authorList>
    </citation>
    <scope>NUCLEOTIDE SEQUENCE [LARGE SCALE GENOMIC DNA]</scope>
    <source>
        <strain evidence="3 4">IT104</strain>
    </source>
</reference>
<evidence type="ECO:0000313" key="4">
    <source>
        <dbReference type="Proteomes" id="UP000266861"/>
    </source>
</evidence>
<sequence>MYTITSDYVFMDVGDETLIISCEYLENRIDALLAANGSSINDFASTFVPVPYPTPPPQTPTLTPLQPSTSTPIPSSTPTQIQFLPPQVVASSSRPYRNPRQEDKNSKEQLKELLKKTKITVEGDLQQVTKNWSADEYQKRRRLVKFTRQAEGNEIKALFSVLRPDEEADNGTYVSCIWEEDKDEFCVTSVDIINLVRSLTGVRVTKAEKTRIRRYIEPFKPKTVRKNKNRGLYGTIMFFPNPRPRNIEKDIKVFSWSSISAVLEKIF</sequence>
<feature type="region of interest" description="Disordered" evidence="1">
    <location>
        <begin position="52"/>
        <end position="109"/>
    </location>
</feature>
<gene>
    <name evidence="3" type="ORF">Glove_19g62</name>
</gene>
<dbReference type="PANTHER" id="PTHR39463:SF1">
    <property type="entry name" value="MEDUSA"/>
    <property type="match status" value="1"/>
</dbReference>
<feature type="compositionally biased region" description="Low complexity" evidence="1">
    <location>
        <begin position="60"/>
        <end position="82"/>
    </location>
</feature>
<evidence type="ECO:0000313" key="3">
    <source>
        <dbReference type="EMBL" id="RHZ89036.1"/>
    </source>
</evidence>
<dbReference type="OrthoDB" id="1751210at2759"/>
<evidence type="ECO:0000256" key="1">
    <source>
        <dbReference type="SAM" id="MobiDB-lite"/>
    </source>
</evidence>
<dbReference type="Pfam" id="PF23305">
    <property type="entry name" value="DUF7082"/>
    <property type="match status" value="1"/>
</dbReference>
<evidence type="ECO:0000259" key="2">
    <source>
        <dbReference type="Pfam" id="PF23305"/>
    </source>
</evidence>
<accession>A0A397JSM1</accession>
<dbReference type="InterPro" id="IPR055509">
    <property type="entry name" value="DUF7082"/>
</dbReference>
<keyword evidence="4" id="KW-1185">Reference proteome</keyword>
<dbReference type="AlphaFoldDB" id="A0A397JSM1"/>
<name>A0A397JSM1_9GLOM</name>
<comment type="caution">
    <text evidence="3">The sequence shown here is derived from an EMBL/GenBank/DDBJ whole genome shotgun (WGS) entry which is preliminary data.</text>
</comment>
<dbReference type="STRING" id="1348612.A0A397JSM1"/>
<proteinExistence type="predicted"/>
<dbReference type="GO" id="GO:0005634">
    <property type="term" value="C:nucleus"/>
    <property type="evidence" value="ECO:0007669"/>
    <property type="project" value="TreeGrafter"/>
</dbReference>
<feature type="compositionally biased region" description="Basic and acidic residues" evidence="1">
    <location>
        <begin position="99"/>
        <end position="109"/>
    </location>
</feature>
<dbReference type="PANTHER" id="PTHR39463">
    <property type="entry name" value="MEDUSA"/>
    <property type="match status" value="1"/>
</dbReference>
<protein>
    <recommendedName>
        <fullName evidence="2">DUF7082 domain-containing protein</fullName>
    </recommendedName>
</protein>
<organism evidence="3 4">
    <name type="scientific">Diversispora epigaea</name>
    <dbReference type="NCBI Taxonomy" id="1348612"/>
    <lineage>
        <taxon>Eukaryota</taxon>
        <taxon>Fungi</taxon>
        <taxon>Fungi incertae sedis</taxon>
        <taxon>Mucoromycota</taxon>
        <taxon>Glomeromycotina</taxon>
        <taxon>Glomeromycetes</taxon>
        <taxon>Diversisporales</taxon>
        <taxon>Diversisporaceae</taxon>
        <taxon>Diversispora</taxon>
    </lineage>
</organism>
<dbReference type="EMBL" id="PQFF01000017">
    <property type="protein sequence ID" value="RHZ89036.1"/>
    <property type="molecule type" value="Genomic_DNA"/>
</dbReference>
<feature type="domain" description="DUF7082" evidence="2">
    <location>
        <begin position="116"/>
        <end position="266"/>
    </location>
</feature>
<dbReference type="Proteomes" id="UP000266861">
    <property type="component" value="Unassembled WGS sequence"/>
</dbReference>